<evidence type="ECO:0000313" key="5">
    <source>
        <dbReference type="EMBL" id="EDL99605.1"/>
    </source>
</evidence>
<dbReference type="EMBL" id="CH474022">
    <property type="protein sequence ID" value="EDL99605.1"/>
    <property type="molecule type" value="Genomic_DNA"/>
</dbReference>
<dbReference type="GO" id="GO:0003735">
    <property type="term" value="F:structural constituent of ribosome"/>
    <property type="evidence" value="ECO:0007669"/>
    <property type="project" value="InterPro"/>
</dbReference>
<dbReference type="GO" id="GO:0015935">
    <property type="term" value="C:small ribosomal subunit"/>
    <property type="evidence" value="ECO:0007669"/>
    <property type="project" value="InterPro"/>
</dbReference>
<evidence type="ECO:0000256" key="2">
    <source>
        <dbReference type="ARBA" id="ARBA00022980"/>
    </source>
</evidence>
<dbReference type="SUPFAM" id="SSF52313">
    <property type="entry name" value="Ribosomal protein S2"/>
    <property type="match status" value="1"/>
</dbReference>
<comment type="similarity">
    <text evidence="1">Belongs to the universal ribosomal protein uS2 family.</text>
</comment>
<dbReference type="InterPro" id="IPR005707">
    <property type="entry name" value="Ribosomal_uS2_euk/arc"/>
</dbReference>
<evidence type="ECO:0000256" key="4">
    <source>
        <dbReference type="ARBA" id="ARBA00035401"/>
    </source>
</evidence>
<evidence type="ECO:0000256" key="3">
    <source>
        <dbReference type="ARBA" id="ARBA00023274"/>
    </source>
</evidence>
<name>A6K634_RAT</name>
<evidence type="ECO:0000313" key="6">
    <source>
        <dbReference type="Proteomes" id="UP000234681"/>
    </source>
</evidence>
<accession>A6K634</accession>
<dbReference type="InterPro" id="IPR023591">
    <property type="entry name" value="Ribosomal_uS2_flav_dom_sf"/>
</dbReference>
<dbReference type="Proteomes" id="UP000234681">
    <property type="component" value="Chromosome 14"/>
</dbReference>
<sequence>MAQSVYTRKSDGAHIINLRRTWETLLFPACPIAALENLADVSVISFRNTGQRAMLKFAAATGVTPITGCFTPGIVTSQIQAASREPQLLVVTDPRG</sequence>
<dbReference type="PANTHER" id="PTHR11489">
    <property type="entry name" value="40S RIBOSOMAL PROTEIN SA"/>
    <property type="match status" value="1"/>
</dbReference>
<keyword evidence="2" id="KW-0689">Ribosomal protein</keyword>
<proteinExistence type="inferred from homology"/>
<dbReference type="PRINTS" id="PR00395">
    <property type="entry name" value="RIBOSOMALS2"/>
</dbReference>
<protein>
    <recommendedName>
        <fullName evidence="4">40S ribosomal protein SA</fullName>
    </recommendedName>
</protein>
<dbReference type="AlphaFoldDB" id="A6K634"/>
<gene>
    <name evidence="5" type="ORF">rCG_37908</name>
</gene>
<keyword evidence="3" id="KW-0687">Ribonucleoprotein</keyword>
<evidence type="ECO:0000256" key="1">
    <source>
        <dbReference type="ARBA" id="ARBA00006242"/>
    </source>
</evidence>
<dbReference type="GO" id="GO:0006412">
    <property type="term" value="P:translation"/>
    <property type="evidence" value="ECO:0007669"/>
    <property type="project" value="InterPro"/>
</dbReference>
<organism evidence="5 6">
    <name type="scientific">Rattus norvegicus</name>
    <name type="common">Rat</name>
    <dbReference type="NCBI Taxonomy" id="10116"/>
    <lineage>
        <taxon>Eukaryota</taxon>
        <taxon>Metazoa</taxon>
        <taxon>Chordata</taxon>
        <taxon>Craniata</taxon>
        <taxon>Vertebrata</taxon>
        <taxon>Euteleostomi</taxon>
        <taxon>Mammalia</taxon>
        <taxon>Eutheria</taxon>
        <taxon>Euarchontoglires</taxon>
        <taxon>Glires</taxon>
        <taxon>Rodentia</taxon>
        <taxon>Myomorpha</taxon>
        <taxon>Muroidea</taxon>
        <taxon>Muridae</taxon>
        <taxon>Murinae</taxon>
        <taxon>Rattus</taxon>
    </lineage>
</organism>
<reference evidence="6" key="1">
    <citation type="submission" date="2005-09" db="EMBL/GenBank/DDBJ databases">
        <authorList>
            <person name="Mural R.J."/>
            <person name="Li P.W."/>
            <person name="Adams M.D."/>
            <person name="Amanatides P.G."/>
            <person name="Baden-Tillson H."/>
            <person name="Barnstead M."/>
            <person name="Chin S.H."/>
            <person name="Dew I."/>
            <person name="Evans C.A."/>
            <person name="Ferriera S."/>
            <person name="Flanigan M."/>
            <person name="Fosler C."/>
            <person name="Glodek A."/>
            <person name="Gu Z."/>
            <person name="Holt R.A."/>
            <person name="Jennings D."/>
            <person name="Kraft C.L."/>
            <person name="Lu F."/>
            <person name="Nguyen T."/>
            <person name="Nusskern D.R."/>
            <person name="Pfannkoch C.M."/>
            <person name="Sitter C."/>
            <person name="Sutton G.G."/>
            <person name="Venter J.C."/>
            <person name="Wang Z."/>
            <person name="Woodage T."/>
            <person name="Zheng X.H."/>
            <person name="Zhong F."/>
        </authorList>
    </citation>
    <scope>NUCLEOTIDE SEQUENCE [LARGE SCALE GENOMIC DNA]</scope>
    <source>
        <strain>BN</strain>
        <strain evidence="6">Sprague-Dawley</strain>
    </source>
</reference>
<dbReference type="InterPro" id="IPR001865">
    <property type="entry name" value="Ribosomal_uS2"/>
</dbReference>
<dbReference type="Gene3D" id="3.40.50.10490">
    <property type="entry name" value="Glucose-6-phosphate isomerase like protein, domain 1"/>
    <property type="match status" value="1"/>
</dbReference>